<name>A0A0V0QUH4_PSEPJ</name>
<protein>
    <submittedName>
        <fullName evidence="1">Uncharacterized protein</fullName>
    </submittedName>
</protein>
<reference evidence="1 2" key="1">
    <citation type="journal article" date="2015" name="Sci. Rep.">
        <title>Genome of the facultative scuticociliatosis pathogen Pseudocohnilembus persalinus provides insight into its virulence through horizontal gene transfer.</title>
        <authorList>
            <person name="Xiong J."/>
            <person name="Wang G."/>
            <person name="Cheng J."/>
            <person name="Tian M."/>
            <person name="Pan X."/>
            <person name="Warren A."/>
            <person name="Jiang C."/>
            <person name="Yuan D."/>
            <person name="Miao W."/>
        </authorList>
    </citation>
    <scope>NUCLEOTIDE SEQUENCE [LARGE SCALE GENOMIC DNA]</scope>
    <source>
        <strain evidence="1">36N120E</strain>
    </source>
</reference>
<evidence type="ECO:0000313" key="1">
    <source>
        <dbReference type="EMBL" id="KRX05922.1"/>
    </source>
</evidence>
<proteinExistence type="predicted"/>
<accession>A0A0V0QUH4</accession>
<sequence length="173" mass="20666">MEQSPTKCPLVEKELQNDKQQKACQNIKRQTKYDDIKLFFLIQMKGFKGSQHRELRNKVLYFKALNEESPFLQEFIESNQQYKETLQSFLGKMDKKQEKIMDDNIQILAFIIQLQTAREIIYKNPIGNQFFSDKNGQEVHTEKFERENKKTSTCEQVEKLQNEFQKKLNCLDQ</sequence>
<dbReference type="Proteomes" id="UP000054937">
    <property type="component" value="Unassembled WGS sequence"/>
</dbReference>
<gene>
    <name evidence="1" type="ORF">PPERSA_03859</name>
</gene>
<organism evidence="1 2">
    <name type="scientific">Pseudocohnilembus persalinus</name>
    <name type="common">Ciliate</name>
    <dbReference type="NCBI Taxonomy" id="266149"/>
    <lineage>
        <taxon>Eukaryota</taxon>
        <taxon>Sar</taxon>
        <taxon>Alveolata</taxon>
        <taxon>Ciliophora</taxon>
        <taxon>Intramacronucleata</taxon>
        <taxon>Oligohymenophorea</taxon>
        <taxon>Scuticociliatia</taxon>
        <taxon>Philasterida</taxon>
        <taxon>Pseudocohnilembidae</taxon>
        <taxon>Pseudocohnilembus</taxon>
    </lineage>
</organism>
<dbReference type="InParanoid" id="A0A0V0QUH4"/>
<comment type="caution">
    <text evidence="1">The sequence shown here is derived from an EMBL/GenBank/DDBJ whole genome shotgun (WGS) entry which is preliminary data.</text>
</comment>
<dbReference type="AlphaFoldDB" id="A0A0V0QUH4"/>
<keyword evidence="2" id="KW-1185">Reference proteome</keyword>
<dbReference type="EMBL" id="LDAU01000103">
    <property type="protein sequence ID" value="KRX05922.1"/>
    <property type="molecule type" value="Genomic_DNA"/>
</dbReference>
<evidence type="ECO:0000313" key="2">
    <source>
        <dbReference type="Proteomes" id="UP000054937"/>
    </source>
</evidence>